<dbReference type="InterPro" id="IPR041682">
    <property type="entry name" value="AAA_14"/>
</dbReference>
<feature type="domain" description="AAA" evidence="1">
    <location>
        <begin position="31"/>
        <end position="155"/>
    </location>
</feature>
<dbReference type="OrthoDB" id="9768467at2"/>
<accession>A0A345UL87</accession>
<dbReference type="InterPro" id="IPR027417">
    <property type="entry name" value="P-loop_NTPase"/>
</dbReference>
<dbReference type="EMBL" id="CP027806">
    <property type="protein sequence ID" value="AXJ01239.1"/>
    <property type="molecule type" value="Genomic_DNA"/>
</dbReference>
<dbReference type="Pfam" id="PF13173">
    <property type="entry name" value="AAA_14"/>
    <property type="match status" value="1"/>
</dbReference>
<reference evidence="2 3" key="1">
    <citation type="submission" date="2018-03" db="EMBL/GenBank/DDBJ databases">
        <title>Phenotypic and genomic properties of Cyclonatronum proteinivorum gen. nov., sp. nov., a haloalkaliphilic bacteroidete from soda lakes possessing Na+-translocating rhodopsin.</title>
        <authorList>
            <person name="Toshchakov S.V."/>
            <person name="Korzhenkov A."/>
            <person name="Samarov N.I."/>
            <person name="Kublanov I.V."/>
            <person name="Muntyan M.S."/>
            <person name="Sorokin D.Y."/>
        </authorList>
    </citation>
    <scope>NUCLEOTIDE SEQUENCE [LARGE SCALE GENOMIC DNA]</scope>
    <source>
        <strain evidence="2 3">Omega</strain>
    </source>
</reference>
<dbReference type="Proteomes" id="UP000254808">
    <property type="component" value="Chromosome"/>
</dbReference>
<dbReference type="KEGG" id="cprv:CYPRO_1989"/>
<evidence type="ECO:0000313" key="3">
    <source>
        <dbReference type="Proteomes" id="UP000254808"/>
    </source>
</evidence>
<dbReference type="SUPFAM" id="SSF52540">
    <property type="entry name" value="P-loop containing nucleoside triphosphate hydrolases"/>
    <property type="match status" value="1"/>
</dbReference>
<name>A0A345UL87_9BACT</name>
<dbReference type="AlphaFoldDB" id="A0A345UL87"/>
<sequence length="398" mass="45158">MDPLFTFHLSAIRQVDRRFTRFLYDNINWDQRMLAIKGPRGAGKTTLMLQRIKFGLSLSATQALYVTADHYWFYTHTLFETAEAFYLNGGRFLFIDEVHKYPYWARELKNMYDGFPELRIVFSASSALDIYRGGADLSRRVMTYELPGMSFREYLGLKQIFAHPTLSLEELLLNHESVSADMLGSFQPLPLFRSYLSTGYLPIIVNTREEDVPALLNQIINTVVESDLSVIANFDGGTAQKIKKLLGVIAESVPFKPNISAIARKLNVSRESVYAWFTYLDEARLLNMLTRKGKGISTLQKPEKVFLENTNLSYALRQTPDAGSLRESFVMNQLSNAGLKPLLPETGDFLVEDVHIEVGGKQKTARQLSGANRSFIAADDIEQGYGNKLPLWLLGFLY</sequence>
<evidence type="ECO:0000313" key="2">
    <source>
        <dbReference type="EMBL" id="AXJ01239.1"/>
    </source>
</evidence>
<dbReference type="PANTHER" id="PTHR42990">
    <property type="entry name" value="ATPASE"/>
    <property type="match status" value="1"/>
</dbReference>
<evidence type="ECO:0000259" key="1">
    <source>
        <dbReference type="Pfam" id="PF13173"/>
    </source>
</evidence>
<dbReference type="PANTHER" id="PTHR42990:SF1">
    <property type="entry name" value="AAA+ ATPASE DOMAIN-CONTAINING PROTEIN"/>
    <property type="match status" value="1"/>
</dbReference>
<dbReference type="RefSeq" id="WP_114984452.1">
    <property type="nucleotide sequence ID" value="NZ_CP027806.1"/>
</dbReference>
<organism evidence="2 3">
    <name type="scientific">Cyclonatronum proteinivorum</name>
    <dbReference type="NCBI Taxonomy" id="1457365"/>
    <lineage>
        <taxon>Bacteria</taxon>
        <taxon>Pseudomonadati</taxon>
        <taxon>Balneolota</taxon>
        <taxon>Balneolia</taxon>
        <taxon>Balneolales</taxon>
        <taxon>Cyclonatronaceae</taxon>
        <taxon>Cyclonatronum</taxon>
    </lineage>
</organism>
<gene>
    <name evidence="2" type="ORF">CYPRO_1989</name>
</gene>
<proteinExistence type="predicted"/>
<keyword evidence="3" id="KW-1185">Reference proteome</keyword>
<protein>
    <recommendedName>
        <fullName evidence="1">AAA domain-containing protein</fullName>
    </recommendedName>
</protein>